<feature type="compositionally biased region" description="Polar residues" evidence="1">
    <location>
        <begin position="39"/>
        <end position="62"/>
    </location>
</feature>
<dbReference type="EMBL" id="VSRR010003967">
    <property type="protein sequence ID" value="MPC38075.1"/>
    <property type="molecule type" value="Genomic_DNA"/>
</dbReference>
<proteinExistence type="predicted"/>
<sequence length="108" mass="12171">MSAFAKRTENLHRNLHDAIYLLDTFPNQNADLTHHYQSPHITISTNQQTLPRSKQQPSSPITTDHLASFPITPSITTLLSSLSPQKSYLSPTEIGLTQDSYFTKTINF</sequence>
<evidence type="ECO:0000256" key="1">
    <source>
        <dbReference type="SAM" id="MobiDB-lite"/>
    </source>
</evidence>
<name>A0A5B7EX82_PORTR</name>
<evidence type="ECO:0000313" key="2">
    <source>
        <dbReference type="EMBL" id="MPC38075.1"/>
    </source>
</evidence>
<comment type="caution">
    <text evidence="2">The sequence shown here is derived from an EMBL/GenBank/DDBJ whole genome shotgun (WGS) entry which is preliminary data.</text>
</comment>
<feature type="region of interest" description="Disordered" evidence="1">
    <location>
        <begin position="39"/>
        <end position="66"/>
    </location>
</feature>
<accession>A0A5B7EX82</accession>
<reference evidence="2 3" key="1">
    <citation type="submission" date="2019-05" db="EMBL/GenBank/DDBJ databases">
        <title>Another draft genome of Portunus trituberculatus and its Hox gene families provides insights of decapod evolution.</title>
        <authorList>
            <person name="Jeong J.-H."/>
            <person name="Song I."/>
            <person name="Kim S."/>
            <person name="Choi T."/>
            <person name="Kim D."/>
            <person name="Ryu S."/>
            <person name="Kim W."/>
        </authorList>
    </citation>
    <scope>NUCLEOTIDE SEQUENCE [LARGE SCALE GENOMIC DNA]</scope>
    <source>
        <tissue evidence="2">Muscle</tissue>
    </source>
</reference>
<dbReference type="Proteomes" id="UP000324222">
    <property type="component" value="Unassembled WGS sequence"/>
</dbReference>
<organism evidence="2 3">
    <name type="scientific">Portunus trituberculatus</name>
    <name type="common">Swimming crab</name>
    <name type="synonym">Neptunus trituberculatus</name>
    <dbReference type="NCBI Taxonomy" id="210409"/>
    <lineage>
        <taxon>Eukaryota</taxon>
        <taxon>Metazoa</taxon>
        <taxon>Ecdysozoa</taxon>
        <taxon>Arthropoda</taxon>
        <taxon>Crustacea</taxon>
        <taxon>Multicrustacea</taxon>
        <taxon>Malacostraca</taxon>
        <taxon>Eumalacostraca</taxon>
        <taxon>Eucarida</taxon>
        <taxon>Decapoda</taxon>
        <taxon>Pleocyemata</taxon>
        <taxon>Brachyura</taxon>
        <taxon>Eubrachyura</taxon>
        <taxon>Portunoidea</taxon>
        <taxon>Portunidae</taxon>
        <taxon>Portuninae</taxon>
        <taxon>Portunus</taxon>
    </lineage>
</organism>
<keyword evidence="3" id="KW-1185">Reference proteome</keyword>
<protein>
    <submittedName>
        <fullName evidence="2">Uncharacterized protein</fullName>
    </submittedName>
</protein>
<dbReference type="AlphaFoldDB" id="A0A5B7EX82"/>
<evidence type="ECO:0000313" key="3">
    <source>
        <dbReference type="Proteomes" id="UP000324222"/>
    </source>
</evidence>
<gene>
    <name evidence="2" type="ORF">E2C01_031576</name>
</gene>